<feature type="compositionally biased region" description="Low complexity" evidence="1">
    <location>
        <begin position="414"/>
        <end position="432"/>
    </location>
</feature>
<dbReference type="EMBL" id="FRCX01000002">
    <property type="protein sequence ID" value="SHM68852.1"/>
    <property type="molecule type" value="Genomic_DNA"/>
</dbReference>
<organism evidence="2 3">
    <name type="scientific">Duganella sacchari</name>
    <dbReference type="NCBI Taxonomy" id="551987"/>
    <lineage>
        <taxon>Bacteria</taxon>
        <taxon>Pseudomonadati</taxon>
        <taxon>Pseudomonadota</taxon>
        <taxon>Betaproteobacteria</taxon>
        <taxon>Burkholderiales</taxon>
        <taxon>Oxalobacteraceae</taxon>
        <taxon>Telluria group</taxon>
        <taxon>Duganella</taxon>
    </lineage>
</organism>
<evidence type="ECO:0000313" key="2">
    <source>
        <dbReference type="EMBL" id="SHM68852.1"/>
    </source>
</evidence>
<feature type="region of interest" description="Disordered" evidence="1">
    <location>
        <begin position="148"/>
        <end position="179"/>
    </location>
</feature>
<feature type="compositionally biased region" description="Polar residues" evidence="1">
    <location>
        <begin position="148"/>
        <end position="167"/>
    </location>
</feature>
<feature type="compositionally biased region" description="Low complexity" evidence="1">
    <location>
        <begin position="168"/>
        <end position="179"/>
    </location>
</feature>
<feature type="compositionally biased region" description="Polar residues" evidence="1">
    <location>
        <begin position="31"/>
        <end position="40"/>
    </location>
</feature>
<proteinExistence type="predicted"/>
<evidence type="ECO:0000313" key="3">
    <source>
        <dbReference type="Proteomes" id="UP000184339"/>
    </source>
</evidence>
<dbReference type="AlphaFoldDB" id="A0A1M7KTQ6"/>
<feature type="compositionally biased region" description="Basic and acidic residues" evidence="1">
    <location>
        <begin position="12"/>
        <end position="23"/>
    </location>
</feature>
<reference evidence="3" key="1">
    <citation type="submission" date="2016-11" db="EMBL/GenBank/DDBJ databases">
        <authorList>
            <person name="Varghese N."/>
            <person name="Submissions S."/>
        </authorList>
    </citation>
    <scope>NUCLEOTIDE SEQUENCE [LARGE SCALE GENOMIC DNA]</scope>
    <source>
        <strain evidence="3">Sac-22</strain>
    </source>
</reference>
<feature type="region of interest" description="Disordered" evidence="1">
    <location>
        <begin position="1"/>
        <end position="45"/>
    </location>
</feature>
<protein>
    <submittedName>
        <fullName evidence="2">Uncharacterized protein</fullName>
    </submittedName>
</protein>
<evidence type="ECO:0000256" key="1">
    <source>
        <dbReference type="SAM" id="MobiDB-lite"/>
    </source>
</evidence>
<dbReference type="Proteomes" id="UP000184339">
    <property type="component" value="Unassembled WGS sequence"/>
</dbReference>
<feature type="compositionally biased region" description="Basic residues" evidence="1">
    <location>
        <begin position="1"/>
        <end position="11"/>
    </location>
</feature>
<accession>A0A1M7KTQ6</accession>
<sequence>MPPKTRIKNQGKKNEQTKQKSESDESTSSSGQRQNESSANRHAPPMRIKLGSASAQQEIVPRQQIRPVPKDQIVKAKIQTTRCLRYRVTFAEPELTVYSGTLVEGKQTQANFGSVRLNCNISLDSAKLQLLSSLSQCMLEYLEQEGNGQAAQSGKPSNPKQQGRSTNASSSVEAEQAAANKHAEVQIGFDDRGMYIASNAGAIDRASYLKMLKWVRRQPDADPDHERPLTRAIARIQSLFSADEQREDSHAKLQSKHEEAIQVRQTSRDRRIERGQLPLQEVLDIFNQENQTAEQKLAKDRDDVLAGVIEQSPWYKNVVERTIDRTNQGELANLYHFLKALRNGDGIAASMSLIAEHTWAGELSIVHAELRVVRAAWLIGSGKLLLGGAKRACWGCYNVIKELDQQAINRRQAQHTQASTSTLTTTHPAVPTRPRSASLPPPPTTISAPVHRARSASMPPHPPATFDILRLIDDDIPGGAFPKSYCGVSSSDRTHVDEAPPEDTLAANLTRRRSVILFKDEP</sequence>
<dbReference type="RefSeq" id="WP_072781960.1">
    <property type="nucleotide sequence ID" value="NZ_FRCX01000002.1"/>
</dbReference>
<keyword evidence="3" id="KW-1185">Reference proteome</keyword>
<feature type="region of interest" description="Disordered" evidence="1">
    <location>
        <begin position="411"/>
        <end position="443"/>
    </location>
</feature>
<gene>
    <name evidence="2" type="ORF">SAMN05192549_102236</name>
</gene>
<name>A0A1M7KTQ6_9BURK</name>